<gene>
    <name evidence="1" type="ORF">ALC56_00861</name>
</gene>
<proteinExistence type="predicted"/>
<dbReference type="AlphaFoldDB" id="A0A195FW30"/>
<feature type="non-terminal residue" evidence="1">
    <location>
        <position position="1"/>
    </location>
</feature>
<protein>
    <submittedName>
        <fullName evidence="1">Uncharacterized protein</fullName>
    </submittedName>
</protein>
<reference evidence="1 2" key="1">
    <citation type="submission" date="2016-03" db="EMBL/GenBank/DDBJ databases">
        <title>Trachymyrmex septentrionalis WGS genome.</title>
        <authorList>
            <person name="Nygaard S."/>
            <person name="Hu H."/>
            <person name="Boomsma J."/>
            <person name="Zhang G."/>
        </authorList>
    </citation>
    <scope>NUCLEOTIDE SEQUENCE [LARGE SCALE GENOMIC DNA]</scope>
    <source>
        <strain evidence="1">Tsep2-gDNA-1</strain>
        <tissue evidence="1">Whole body</tissue>
    </source>
</reference>
<sequence length="189" mass="21565">RYPSLDVAYFSFDDDDDCEINGDLNKLDEQLLLGHSANSSTEYEGAIKRSDDGASHLRRSKATSDNYLPRRHSVLINSSAAFKVISPDLIFVRDSRSRGMSRREAGRLPSLLLSYSTPVDRRIKEDAPLDTVRDLKRARSPRKAYRARQWRRRERERERPPVYMANVGSNSSHRLYPSPCTGILLVPGE</sequence>
<organism evidence="1 2">
    <name type="scientific">Trachymyrmex septentrionalis</name>
    <dbReference type="NCBI Taxonomy" id="34720"/>
    <lineage>
        <taxon>Eukaryota</taxon>
        <taxon>Metazoa</taxon>
        <taxon>Ecdysozoa</taxon>
        <taxon>Arthropoda</taxon>
        <taxon>Hexapoda</taxon>
        <taxon>Insecta</taxon>
        <taxon>Pterygota</taxon>
        <taxon>Neoptera</taxon>
        <taxon>Endopterygota</taxon>
        <taxon>Hymenoptera</taxon>
        <taxon>Apocrita</taxon>
        <taxon>Aculeata</taxon>
        <taxon>Formicoidea</taxon>
        <taxon>Formicidae</taxon>
        <taxon>Myrmicinae</taxon>
        <taxon>Trachymyrmex</taxon>
    </lineage>
</organism>
<name>A0A195FW30_9HYME</name>
<dbReference type="EMBL" id="KQ981208">
    <property type="protein sequence ID" value="KYN44865.1"/>
    <property type="molecule type" value="Genomic_DNA"/>
</dbReference>
<dbReference type="Proteomes" id="UP000078541">
    <property type="component" value="Unassembled WGS sequence"/>
</dbReference>
<evidence type="ECO:0000313" key="2">
    <source>
        <dbReference type="Proteomes" id="UP000078541"/>
    </source>
</evidence>
<evidence type="ECO:0000313" key="1">
    <source>
        <dbReference type="EMBL" id="KYN44865.1"/>
    </source>
</evidence>
<keyword evidence="2" id="KW-1185">Reference proteome</keyword>
<accession>A0A195FW30</accession>